<dbReference type="PANTHER" id="PTHR42680:SF3">
    <property type="entry name" value="DCTP DEAMINASE"/>
    <property type="match status" value="1"/>
</dbReference>
<evidence type="ECO:0000256" key="2">
    <source>
        <dbReference type="ARBA" id="ARBA00023080"/>
    </source>
</evidence>
<dbReference type="PANTHER" id="PTHR42680">
    <property type="entry name" value="DCTP DEAMINASE"/>
    <property type="match status" value="1"/>
</dbReference>
<dbReference type="InterPro" id="IPR033704">
    <property type="entry name" value="dUTPase_trimeric"/>
</dbReference>
<comment type="caution">
    <text evidence="3">The sequence shown here is derived from an EMBL/GenBank/DDBJ whole genome shotgun (WGS) entry which is preliminary data.</text>
</comment>
<dbReference type="GO" id="GO:0008829">
    <property type="term" value="F:dCTP deaminase activity"/>
    <property type="evidence" value="ECO:0007669"/>
    <property type="project" value="UniProtKB-EC"/>
</dbReference>
<dbReference type="Proteomes" id="UP001201629">
    <property type="component" value="Unassembled WGS sequence"/>
</dbReference>
<evidence type="ECO:0000313" key="4">
    <source>
        <dbReference type="Proteomes" id="UP001201629"/>
    </source>
</evidence>
<keyword evidence="1 3" id="KW-0378">Hydrolase</keyword>
<dbReference type="EMBL" id="JAKKFD010000021">
    <property type="protein sequence ID" value="MCG5443868.1"/>
    <property type="molecule type" value="Genomic_DNA"/>
</dbReference>
<protein>
    <submittedName>
        <fullName evidence="3">dCTP deaminase</fullName>
        <ecNumber evidence="3">3.5.4.13</ecNumber>
    </submittedName>
</protein>
<reference evidence="3 4" key="1">
    <citation type="submission" date="2022-01" db="EMBL/GenBank/DDBJ databases">
        <authorList>
            <person name="Riesco R."/>
            <person name="Trujillo M.E."/>
        </authorList>
    </citation>
    <scope>NUCLEOTIDE SEQUENCE [LARGE SCALE GENOMIC DNA]</scope>
    <source>
        <strain evidence="3 4">NIE79</strain>
    </source>
</reference>
<keyword evidence="4" id="KW-1185">Reference proteome</keyword>
<dbReference type="NCBIfam" id="TIGR02274">
    <property type="entry name" value="dCTP_deam"/>
    <property type="match status" value="1"/>
</dbReference>
<name>A0ABS9N1N9_9ACTN</name>
<gene>
    <name evidence="3" type="primary">dcd</name>
    <name evidence="3" type="ORF">NIE79_002012</name>
</gene>
<dbReference type="SUPFAM" id="SSF51283">
    <property type="entry name" value="dUTPase-like"/>
    <property type="match status" value="1"/>
</dbReference>
<dbReference type="EC" id="3.5.4.13" evidence="3"/>
<dbReference type="InterPro" id="IPR036157">
    <property type="entry name" value="dUTPase-like_sf"/>
</dbReference>
<sequence length="211" mass="22900">MLNESFIGGWLSGTAIAAAIEDHEIYVSPFDPAAINPNSYNYRLGASISRLVSPEIDLRVEDEFEEMTIEPEGLVLLPGECYLGHTVEVFGSSVYASLVTGRSSIGRKFITNHVTAGLIDVGFCGQITLEITVQRPTRVYEGSHFGQIFWFSLLGNAQIQYQGKYQGQRGATPARLGPENLQPAISNPPLSRIQPAARAQMVSPAGLFNGP</sequence>
<dbReference type="Pfam" id="PF22769">
    <property type="entry name" value="DCD"/>
    <property type="match status" value="1"/>
</dbReference>
<organism evidence="3 4">
    <name type="scientific">Micromonospora trifolii</name>
    <dbReference type="NCBI Taxonomy" id="2911208"/>
    <lineage>
        <taxon>Bacteria</taxon>
        <taxon>Bacillati</taxon>
        <taxon>Actinomycetota</taxon>
        <taxon>Actinomycetes</taxon>
        <taxon>Micromonosporales</taxon>
        <taxon>Micromonosporaceae</taxon>
        <taxon>Micromonospora</taxon>
    </lineage>
</organism>
<accession>A0ABS9N1N9</accession>
<dbReference type="CDD" id="cd07557">
    <property type="entry name" value="trimeric_dUTPase"/>
    <property type="match status" value="1"/>
</dbReference>
<dbReference type="Gene3D" id="2.70.40.10">
    <property type="match status" value="1"/>
</dbReference>
<dbReference type="InterPro" id="IPR011962">
    <property type="entry name" value="dCTP_deaminase"/>
</dbReference>
<proteinExistence type="predicted"/>
<evidence type="ECO:0000313" key="3">
    <source>
        <dbReference type="EMBL" id="MCG5443868.1"/>
    </source>
</evidence>
<evidence type="ECO:0000256" key="1">
    <source>
        <dbReference type="ARBA" id="ARBA00022801"/>
    </source>
</evidence>
<keyword evidence="2" id="KW-0546">Nucleotide metabolism</keyword>
<dbReference type="RefSeq" id="WP_238679035.1">
    <property type="nucleotide sequence ID" value="NZ_JAKKFD010000021.1"/>
</dbReference>